<proteinExistence type="predicted"/>
<accession>A0A2P5AGH8</accession>
<comment type="caution">
    <text evidence="1">The sequence shown here is derived from an EMBL/GenBank/DDBJ whole genome shotgun (WGS) entry which is preliminary data.</text>
</comment>
<organism evidence="1 2">
    <name type="scientific">Trema orientale</name>
    <name type="common">Charcoal tree</name>
    <name type="synonym">Celtis orientalis</name>
    <dbReference type="NCBI Taxonomy" id="63057"/>
    <lineage>
        <taxon>Eukaryota</taxon>
        <taxon>Viridiplantae</taxon>
        <taxon>Streptophyta</taxon>
        <taxon>Embryophyta</taxon>
        <taxon>Tracheophyta</taxon>
        <taxon>Spermatophyta</taxon>
        <taxon>Magnoliopsida</taxon>
        <taxon>eudicotyledons</taxon>
        <taxon>Gunneridae</taxon>
        <taxon>Pentapetalae</taxon>
        <taxon>rosids</taxon>
        <taxon>fabids</taxon>
        <taxon>Rosales</taxon>
        <taxon>Cannabaceae</taxon>
        <taxon>Trema</taxon>
    </lineage>
</organism>
<gene>
    <name evidence="1" type="ORF">TorRG33x02_351020</name>
</gene>
<evidence type="ECO:0000313" key="1">
    <source>
        <dbReference type="EMBL" id="PON35647.1"/>
    </source>
</evidence>
<protein>
    <submittedName>
        <fullName evidence="1">Uncharacterized protein</fullName>
    </submittedName>
</protein>
<name>A0A2P5AGH8_TREOI</name>
<keyword evidence="2" id="KW-1185">Reference proteome</keyword>
<reference evidence="2" key="1">
    <citation type="submission" date="2016-06" db="EMBL/GenBank/DDBJ databases">
        <title>Parallel loss of symbiosis genes in relatives of nitrogen-fixing non-legume Parasponia.</title>
        <authorList>
            <person name="Van Velzen R."/>
            <person name="Holmer R."/>
            <person name="Bu F."/>
            <person name="Rutten L."/>
            <person name="Van Zeijl A."/>
            <person name="Liu W."/>
            <person name="Santuari L."/>
            <person name="Cao Q."/>
            <person name="Sharma T."/>
            <person name="Shen D."/>
            <person name="Roswanjaya Y."/>
            <person name="Wardhani T."/>
            <person name="Kalhor M.S."/>
            <person name="Jansen J."/>
            <person name="Van den Hoogen J."/>
            <person name="Gungor B."/>
            <person name="Hartog M."/>
            <person name="Hontelez J."/>
            <person name="Verver J."/>
            <person name="Yang W.-C."/>
            <person name="Schijlen E."/>
            <person name="Repin R."/>
            <person name="Schilthuizen M."/>
            <person name="Schranz E."/>
            <person name="Heidstra R."/>
            <person name="Miyata K."/>
            <person name="Fedorova E."/>
            <person name="Kohlen W."/>
            <person name="Bisseling T."/>
            <person name="Smit S."/>
            <person name="Geurts R."/>
        </authorList>
    </citation>
    <scope>NUCLEOTIDE SEQUENCE [LARGE SCALE GENOMIC DNA]</scope>
    <source>
        <strain evidence="2">cv. RG33-2</strain>
    </source>
</reference>
<evidence type="ECO:0000313" key="2">
    <source>
        <dbReference type="Proteomes" id="UP000237000"/>
    </source>
</evidence>
<dbReference type="AlphaFoldDB" id="A0A2P5AGH8"/>
<dbReference type="EMBL" id="JXTC01000873">
    <property type="protein sequence ID" value="PON35647.1"/>
    <property type="molecule type" value="Genomic_DNA"/>
</dbReference>
<sequence>MATSLGSSPNPAKGRYLAIVTGQKGPSHVLGGLSWWQSTPFRRLLGDDGSDGVAELLLVEEKMRWGK</sequence>
<dbReference type="InParanoid" id="A0A2P5AGH8"/>
<dbReference type="Proteomes" id="UP000237000">
    <property type="component" value="Unassembled WGS sequence"/>
</dbReference>